<organism evidence="9 10">
    <name type="scientific">Candidatus Uhrbacteria bacterium RIFCSPLOWO2_01_FULL_47_25</name>
    <dbReference type="NCBI Taxonomy" id="1802402"/>
    <lineage>
        <taxon>Bacteria</taxon>
        <taxon>Candidatus Uhriibacteriota</taxon>
    </lineage>
</organism>
<dbReference type="InterPro" id="IPR003717">
    <property type="entry name" value="RecO"/>
</dbReference>
<name>A0A1F7UWF0_9BACT</name>
<evidence type="ECO:0000256" key="2">
    <source>
        <dbReference type="ARBA" id="ARBA00021310"/>
    </source>
</evidence>
<comment type="similarity">
    <text evidence="1 7">Belongs to the RecO family.</text>
</comment>
<dbReference type="PANTHER" id="PTHR33991">
    <property type="entry name" value="DNA REPAIR PROTEIN RECO"/>
    <property type="match status" value="1"/>
</dbReference>
<evidence type="ECO:0000256" key="3">
    <source>
        <dbReference type="ARBA" id="ARBA00022763"/>
    </source>
</evidence>
<evidence type="ECO:0000256" key="6">
    <source>
        <dbReference type="ARBA" id="ARBA00033409"/>
    </source>
</evidence>
<evidence type="ECO:0000256" key="4">
    <source>
        <dbReference type="ARBA" id="ARBA00023172"/>
    </source>
</evidence>
<accession>A0A1F7UWF0</accession>
<dbReference type="GO" id="GO:0043590">
    <property type="term" value="C:bacterial nucleoid"/>
    <property type="evidence" value="ECO:0007669"/>
    <property type="project" value="TreeGrafter"/>
</dbReference>
<keyword evidence="5 7" id="KW-0234">DNA repair</keyword>
<keyword evidence="4 7" id="KW-0233">DNA recombination</keyword>
<reference evidence="9 10" key="1">
    <citation type="journal article" date="2016" name="Nat. Commun.">
        <title>Thousands of microbial genomes shed light on interconnected biogeochemical processes in an aquifer system.</title>
        <authorList>
            <person name="Anantharaman K."/>
            <person name="Brown C.T."/>
            <person name="Hug L.A."/>
            <person name="Sharon I."/>
            <person name="Castelle C.J."/>
            <person name="Probst A.J."/>
            <person name="Thomas B.C."/>
            <person name="Singh A."/>
            <person name="Wilkins M.J."/>
            <person name="Karaoz U."/>
            <person name="Brodie E.L."/>
            <person name="Williams K.H."/>
            <person name="Hubbard S.S."/>
            <person name="Banfield J.F."/>
        </authorList>
    </citation>
    <scope>NUCLEOTIDE SEQUENCE [LARGE SCALE GENOMIC DNA]</scope>
</reference>
<dbReference type="NCBIfam" id="TIGR00613">
    <property type="entry name" value="reco"/>
    <property type="match status" value="1"/>
</dbReference>
<dbReference type="InterPro" id="IPR022572">
    <property type="entry name" value="DNA_rep/recomb_RecO_N"/>
</dbReference>
<dbReference type="InterPro" id="IPR037278">
    <property type="entry name" value="ARFGAP/RecO"/>
</dbReference>
<dbReference type="Gene3D" id="1.20.1440.120">
    <property type="entry name" value="Recombination protein O, C-terminal domain"/>
    <property type="match status" value="1"/>
</dbReference>
<dbReference type="GO" id="GO:0006310">
    <property type="term" value="P:DNA recombination"/>
    <property type="evidence" value="ECO:0007669"/>
    <property type="project" value="UniProtKB-UniRule"/>
</dbReference>
<dbReference type="Gene3D" id="2.40.50.140">
    <property type="entry name" value="Nucleic acid-binding proteins"/>
    <property type="match status" value="1"/>
</dbReference>
<dbReference type="InterPro" id="IPR012340">
    <property type="entry name" value="NA-bd_OB-fold"/>
</dbReference>
<evidence type="ECO:0000313" key="9">
    <source>
        <dbReference type="EMBL" id="OGL82610.1"/>
    </source>
</evidence>
<evidence type="ECO:0000313" key="10">
    <source>
        <dbReference type="Proteomes" id="UP000176846"/>
    </source>
</evidence>
<feature type="domain" description="DNA replication/recombination mediator RecO N-terminal" evidence="8">
    <location>
        <begin position="4"/>
        <end position="64"/>
    </location>
</feature>
<gene>
    <name evidence="7" type="primary">recO</name>
    <name evidence="9" type="ORF">A2936_02270</name>
</gene>
<dbReference type="SUPFAM" id="SSF50249">
    <property type="entry name" value="Nucleic acid-binding proteins"/>
    <property type="match status" value="1"/>
</dbReference>
<dbReference type="HAMAP" id="MF_00201">
    <property type="entry name" value="RecO"/>
    <property type="match status" value="1"/>
</dbReference>
<comment type="caution">
    <text evidence="9">The sequence shown here is derived from an EMBL/GenBank/DDBJ whole genome shotgun (WGS) entry which is preliminary data.</text>
</comment>
<evidence type="ECO:0000256" key="7">
    <source>
        <dbReference type="HAMAP-Rule" id="MF_00201"/>
    </source>
</evidence>
<evidence type="ECO:0000256" key="5">
    <source>
        <dbReference type="ARBA" id="ARBA00023204"/>
    </source>
</evidence>
<protein>
    <recommendedName>
        <fullName evidence="2 7">DNA repair protein RecO</fullName>
    </recommendedName>
    <alternativeName>
        <fullName evidence="6 7">Recombination protein O</fullName>
    </alternativeName>
</protein>
<evidence type="ECO:0000256" key="1">
    <source>
        <dbReference type="ARBA" id="ARBA00007452"/>
    </source>
</evidence>
<proteinExistence type="inferred from homology"/>
<dbReference type="PANTHER" id="PTHR33991:SF1">
    <property type="entry name" value="DNA REPAIR PROTEIN RECO"/>
    <property type="match status" value="1"/>
</dbReference>
<dbReference type="GO" id="GO:0006302">
    <property type="term" value="P:double-strand break repair"/>
    <property type="evidence" value="ECO:0007669"/>
    <property type="project" value="TreeGrafter"/>
</dbReference>
<dbReference type="SUPFAM" id="SSF57863">
    <property type="entry name" value="ArfGap/RecO-like zinc finger"/>
    <property type="match status" value="1"/>
</dbReference>
<comment type="function">
    <text evidence="7">Involved in DNA repair and RecF pathway recombination.</text>
</comment>
<keyword evidence="3 7" id="KW-0227">DNA damage</keyword>
<dbReference type="Pfam" id="PF11967">
    <property type="entry name" value="RecO_N"/>
    <property type="match status" value="1"/>
</dbReference>
<dbReference type="Pfam" id="PF02565">
    <property type="entry name" value="RecO_C"/>
    <property type="match status" value="1"/>
</dbReference>
<evidence type="ECO:0000259" key="8">
    <source>
        <dbReference type="Pfam" id="PF11967"/>
    </source>
</evidence>
<dbReference type="Proteomes" id="UP000176846">
    <property type="component" value="Unassembled WGS sequence"/>
</dbReference>
<dbReference type="AlphaFoldDB" id="A0A1F7UWF0"/>
<sequence length="248" mass="28221">MTSNVLAVILRQEDWRENDVLVTMYTREYGKLEAVAKGLRKIESKLVSHLEPLTTAEIFIVQGRRWPIVAGSFVENPRFSLRTDLSHLVSAGAIAHLIDLMTPLENPDERIYGLLEDTLSIVTENFLEPATGQLLVHLFAWKMLAATGYRPQLKICLQCHHRIAGEKFFFSPRRGGIIHSRCHSHGQLLHIEIKTAALKGLTYMLEAPMNMTLRLRGERQAFIEMTTVISRTFEERFEIPFPAIASVI</sequence>
<dbReference type="EMBL" id="MGEK01000016">
    <property type="protein sequence ID" value="OGL82610.1"/>
    <property type="molecule type" value="Genomic_DNA"/>
</dbReference>
<dbReference type="InterPro" id="IPR042242">
    <property type="entry name" value="RecO_C"/>
</dbReference>